<reference evidence="1 2" key="1">
    <citation type="journal article" date="2016" name="Proc. Natl. Acad. Sci. U.S.A.">
        <title>Comparative genomics of biotechnologically important yeasts.</title>
        <authorList>
            <person name="Riley R."/>
            <person name="Haridas S."/>
            <person name="Wolfe K.H."/>
            <person name="Lopes M.R."/>
            <person name="Hittinger C.T."/>
            <person name="Goeker M."/>
            <person name="Salamov A.A."/>
            <person name="Wisecaver J.H."/>
            <person name="Long T.M."/>
            <person name="Calvey C.H."/>
            <person name="Aerts A.L."/>
            <person name="Barry K.W."/>
            <person name="Choi C."/>
            <person name="Clum A."/>
            <person name="Coughlan A.Y."/>
            <person name="Deshpande S."/>
            <person name="Douglass A.P."/>
            <person name="Hanson S.J."/>
            <person name="Klenk H.-P."/>
            <person name="LaButti K.M."/>
            <person name="Lapidus A."/>
            <person name="Lindquist E.A."/>
            <person name="Lipzen A.M."/>
            <person name="Meier-Kolthoff J.P."/>
            <person name="Ohm R.A."/>
            <person name="Otillar R.P."/>
            <person name="Pangilinan J.L."/>
            <person name="Peng Y."/>
            <person name="Rokas A."/>
            <person name="Rosa C.A."/>
            <person name="Scheuner C."/>
            <person name="Sibirny A.A."/>
            <person name="Slot J.C."/>
            <person name="Stielow J.B."/>
            <person name="Sun H."/>
            <person name="Kurtzman C.P."/>
            <person name="Blackwell M."/>
            <person name="Grigoriev I.V."/>
            <person name="Jeffries T.W."/>
        </authorList>
    </citation>
    <scope>NUCLEOTIDE SEQUENCE [LARGE SCALE GENOMIC DNA]</scope>
    <source>
        <strain evidence="2">ATCC 18201 / CBS 1600 / BCRC 20928 / JCM 3617 / NBRC 0987 / NRRL Y-1542</strain>
    </source>
</reference>
<dbReference type="GO" id="GO:0016279">
    <property type="term" value="F:protein-lysine N-methyltransferase activity"/>
    <property type="evidence" value="ECO:0007669"/>
    <property type="project" value="TreeGrafter"/>
</dbReference>
<accession>A0A1E4S196</accession>
<evidence type="ECO:0000313" key="2">
    <source>
        <dbReference type="Proteomes" id="UP000094389"/>
    </source>
</evidence>
<dbReference type="EMBL" id="KV453931">
    <property type="protein sequence ID" value="ODV73259.1"/>
    <property type="molecule type" value="Genomic_DNA"/>
</dbReference>
<dbReference type="InterPro" id="IPR050600">
    <property type="entry name" value="SETD3_SETD6_MTase"/>
</dbReference>
<keyword evidence="2" id="KW-1185">Reference proteome</keyword>
<sequence>MSGDAISALLDWATSHGAEIDENLQFKYSEDRGVYAVSTSSSSSCGLKIPLELIMDGSMAVGVFGCELSTDRIQNGGVKLLLCKLKYDKSPTRYKEVILNDFFSHYIKLLPTGRSTRSPYYWYDDELSLFQNSNLGGSLPAKFRAVVEEWFAIVTNLPESFQDEQYHLDLHFYNKVFSCSRDELIDELLSQDSWTSFGAYLWSTIIFTSRAFPNKIINSEVKDGQAMLLPVIDLLNHDTSARVNWSYETAASRGYFSLQLLGPLEAGKEVFNNYGAKGNEELLMGYGFVIPENPNDSVALRLPVNLKQLALAQKLHIHLPTIDDYTYHAFDTAMTPVSTTDLESFIQEGLLYFINRSQLVPDPLLDFFTAMTLNELEHQFTIRSRLQALQALRNAIDSKLALLKKKPKATVSSANDIVICSKIYISGQKELLKSCSAEIKSQEKKLLQDWKSQIWNIKKIYKKHSPFREALAQLGFNTVEEAEASHEYQAYLSLWVLLLVKIPSEEFQPPQWIIDCFHKLDEDLQTFRTDAIHATMVRELKEGLGDLPIAEHINEDDMLLAEKVVDLNSYTRSNGYETILVGPMTI</sequence>
<dbReference type="OMA" id="FLWSHLI"/>
<dbReference type="RefSeq" id="XP_020070298.1">
    <property type="nucleotide sequence ID" value="XM_020215103.1"/>
</dbReference>
<dbReference type="OrthoDB" id="42889at2759"/>
<gene>
    <name evidence="1" type="ORF">CYBJADRAFT_167851</name>
</gene>
<evidence type="ECO:0000313" key="1">
    <source>
        <dbReference type="EMBL" id="ODV73259.1"/>
    </source>
</evidence>
<dbReference type="GO" id="GO:0005634">
    <property type="term" value="C:nucleus"/>
    <property type="evidence" value="ECO:0007669"/>
    <property type="project" value="TreeGrafter"/>
</dbReference>
<dbReference type="PANTHER" id="PTHR13271:SF147">
    <property type="entry name" value="PROTEIN-LYSINE N-METHYLTRANSFERASE EFM1-RELATED"/>
    <property type="match status" value="1"/>
</dbReference>
<name>A0A1E4S196_CYBJN</name>
<dbReference type="STRING" id="983966.A0A1E4S196"/>
<dbReference type="SUPFAM" id="SSF82199">
    <property type="entry name" value="SET domain"/>
    <property type="match status" value="1"/>
</dbReference>
<protein>
    <submittedName>
        <fullName evidence="1">SET domain-containing protein</fullName>
    </submittedName>
</protein>
<dbReference type="PANTHER" id="PTHR13271">
    <property type="entry name" value="UNCHARACTERIZED PUTATIVE METHYLTRANSFERASE"/>
    <property type="match status" value="1"/>
</dbReference>
<dbReference type="InterPro" id="IPR046341">
    <property type="entry name" value="SET_dom_sf"/>
</dbReference>
<dbReference type="Gene3D" id="3.90.1410.10">
    <property type="entry name" value="set domain protein methyltransferase, domain 1"/>
    <property type="match status" value="1"/>
</dbReference>
<proteinExistence type="predicted"/>
<dbReference type="Proteomes" id="UP000094389">
    <property type="component" value="Unassembled WGS sequence"/>
</dbReference>
<organism evidence="1 2">
    <name type="scientific">Cyberlindnera jadinii (strain ATCC 18201 / CBS 1600 / BCRC 20928 / JCM 3617 / NBRC 0987 / NRRL Y-1542)</name>
    <name type="common">Torula yeast</name>
    <name type="synonym">Candida utilis</name>
    <dbReference type="NCBI Taxonomy" id="983966"/>
    <lineage>
        <taxon>Eukaryota</taxon>
        <taxon>Fungi</taxon>
        <taxon>Dikarya</taxon>
        <taxon>Ascomycota</taxon>
        <taxon>Saccharomycotina</taxon>
        <taxon>Saccharomycetes</taxon>
        <taxon>Phaffomycetales</taxon>
        <taxon>Phaffomycetaceae</taxon>
        <taxon>Cyberlindnera</taxon>
    </lineage>
</organism>
<dbReference type="AlphaFoldDB" id="A0A1E4S196"/>
<dbReference type="GeneID" id="30989499"/>